<dbReference type="eggNOG" id="KOG3439">
    <property type="taxonomic scope" value="Eukaryota"/>
</dbReference>
<evidence type="ECO:0000256" key="1">
    <source>
        <dbReference type="ARBA" id="ARBA00022499"/>
    </source>
</evidence>
<dbReference type="EnsemblMetazoa" id="tetur14g02690.1">
    <property type="protein sequence ID" value="tetur14g02690.1"/>
    <property type="gene ID" value="tetur14g02690"/>
</dbReference>
<dbReference type="OMA" id="YAKTHAW"/>
<dbReference type="GO" id="GO:0061723">
    <property type="term" value="P:glycophagy"/>
    <property type="evidence" value="ECO:0007669"/>
    <property type="project" value="TreeGrafter"/>
</dbReference>
<reference evidence="7" key="1">
    <citation type="submission" date="2011-08" db="EMBL/GenBank/DDBJ databases">
        <authorList>
            <person name="Rombauts S."/>
        </authorList>
    </citation>
    <scope>NUCLEOTIDE SEQUENCE</scope>
    <source>
        <strain evidence="7">London</strain>
    </source>
</reference>
<dbReference type="STRING" id="32264.T1KLJ8"/>
<dbReference type="AlphaFoldDB" id="T1KLJ8"/>
<evidence type="ECO:0000256" key="3">
    <source>
        <dbReference type="ARBA" id="ARBA00023006"/>
    </source>
</evidence>
<feature type="compositionally biased region" description="Basic and acidic residues" evidence="5">
    <location>
        <begin position="8"/>
        <end position="18"/>
    </location>
</feature>
<keyword evidence="3 4" id="KW-0072">Autophagy</keyword>
<feature type="region of interest" description="Disordered" evidence="5">
    <location>
        <begin position="1"/>
        <end position="22"/>
    </location>
</feature>
<comment type="function">
    <text evidence="4">Ubiquitin-like protein involved in autophagic vesicle formation.</text>
</comment>
<gene>
    <name evidence="6" type="primary">107365151</name>
</gene>
<keyword evidence="7" id="KW-1185">Reference proteome</keyword>
<dbReference type="FunFam" id="3.10.20.90:FF:000150">
    <property type="entry name" value="Ubiquitin-like protein ATG12"/>
    <property type="match status" value="1"/>
</dbReference>
<dbReference type="HOGENOM" id="CLU_106795_3_0_1"/>
<evidence type="ECO:0000313" key="6">
    <source>
        <dbReference type="EnsemblMetazoa" id="tetur14g02690.1"/>
    </source>
</evidence>
<organism evidence="6 7">
    <name type="scientific">Tetranychus urticae</name>
    <name type="common">Two-spotted spider mite</name>
    <dbReference type="NCBI Taxonomy" id="32264"/>
    <lineage>
        <taxon>Eukaryota</taxon>
        <taxon>Metazoa</taxon>
        <taxon>Ecdysozoa</taxon>
        <taxon>Arthropoda</taxon>
        <taxon>Chelicerata</taxon>
        <taxon>Arachnida</taxon>
        <taxon>Acari</taxon>
        <taxon>Acariformes</taxon>
        <taxon>Trombidiformes</taxon>
        <taxon>Prostigmata</taxon>
        <taxon>Eleutherengona</taxon>
        <taxon>Raphignathae</taxon>
        <taxon>Tetranychoidea</taxon>
        <taxon>Tetranychidae</taxon>
        <taxon>Tetranychus</taxon>
    </lineage>
</organism>
<dbReference type="Proteomes" id="UP000015104">
    <property type="component" value="Unassembled WGS sequence"/>
</dbReference>
<dbReference type="GO" id="GO:0097352">
    <property type="term" value="P:autophagosome maturation"/>
    <property type="evidence" value="ECO:0007669"/>
    <property type="project" value="TreeGrafter"/>
</dbReference>
<comment type="subunit">
    <text evidence="4">Forms a conjugate with ATG5.</text>
</comment>
<dbReference type="CDD" id="cd01612">
    <property type="entry name" value="Ubl_ATG12"/>
    <property type="match status" value="1"/>
</dbReference>
<accession>T1KLJ8</accession>
<sequence>MATTGDVESDKSESKDTTDSPQAGKIDILLKATGDAPILKKRKWLVEGEKDIGFILNFVKHSLKMERNECLFIYINQAFAPAPDQKIKNLYSCFGSDGKLILHYSKTPAWG</sequence>
<evidence type="ECO:0000256" key="5">
    <source>
        <dbReference type="SAM" id="MobiDB-lite"/>
    </source>
</evidence>
<dbReference type="GO" id="GO:0000421">
    <property type="term" value="C:autophagosome membrane"/>
    <property type="evidence" value="ECO:0007669"/>
    <property type="project" value="TreeGrafter"/>
</dbReference>
<dbReference type="SUPFAM" id="SSF54236">
    <property type="entry name" value="Ubiquitin-like"/>
    <property type="match status" value="1"/>
</dbReference>
<comment type="similarity">
    <text evidence="4">Belongs to the ATG12 family.</text>
</comment>
<dbReference type="OrthoDB" id="10003551at2759"/>
<keyword evidence="1 4" id="KW-1017">Isopeptide bond</keyword>
<keyword evidence="2 4" id="KW-0833">Ubl conjugation pathway</keyword>
<dbReference type="Pfam" id="PF04110">
    <property type="entry name" value="APG12"/>
    <property type="match status" value="1"/>
</dbReference>
<dbReference type="InterPro" id="IPR029071">
    <property type="entry name" value="Ubiquitin-like_domsf"/>
</dbReference>
<dbReference type="Gene3D" id="3.10.20.90">
    <property type="entry name" value="Phosphatidylinositol 3-kinase Catalytic Subunit, Chain A, domain 1"/>
    <property type="match status" value="1"/>
</dbReference>
<proteinExistence type="inferred from homology"/>
<evidence type="ECO:0000256" key="4">
    <source>
        <dbReference type="RuleBase" id="RU361201"/>
    </source>
</evidence>
<dbReference type="GO" id="GO:0019776">
    <property type="term" value="F:Atg8-family ligase activity"/>
    <property type="evidence" value="ECO:0007669"/>
    <property type="project" value="TreeGrafter"/>
</dbReference>
<protein>
    <recommendedName>
        <fullName evidence="4">Ubiquitin-like protein ATG12</fullName>
    </recommendedName>
</protein>
<dbReference type="InterPro" id="IPR007242">
    <property type="entry name" value="Atg12"/>
</dbReference>
<dbReference type="GO" id="GO:0034727">
    <property type="term" value="P:piecemeal microautophagy of the nucleus"/>
    <property type="evidence" value="ECO:0007669"/>
    <property type="project" value="TreeGrafter"/>
</dbReference>
<evidence type="ECO:0000313" key="7">
    <source>
        <dbReference type="Proteomes" id="UP000015104"/>
    </source>
</evidence>
<name>T1KLJ8_TETUR</name>
<dbReference type="PANTHER" id="PTHR13385">
    <property type="entry name" value="AUTOPHAGY PROTEIN 12"/>
    <property type="match status" value="1"/>
</dbReference>
<dbReference type="KEGG" id="tut:107365151"/>
<dbReference type="EMBL" id="CAEY01000211">
    <property type="status" value="NOT_ANNOTATED_CDS"/>
    <property type="molecule type" value="Genomic_DNA"/>
</dbReference>
<dbReference type="GO" id="GO:0000422">
    <property type="term" value="P:autophagy of mitochondrion"/>
    <property type="evidence" value="ECO:0007669"/>
    <property type="project" value="TreeGrafter"/>
</dbReference>
<dbReference type="GO" id="GO:0000045">
    <property type="term" value="P:autophagosome assembly"/>
    <property type="evidence" value="ECO:0007669"/>
    <property type="project" value="InterPro"/>
</dbReference>
<dbReference type="GO" id="GO:0034274">
    <property type="term" value="C:Atg12-Atg5-Atg16 complex"/>
    <property type="evidence" value="ECO:0007669"/>
    <property type="project" value="TreeGrafter"/>
</dbReference>
<dbReference type="PANTHER" id="PTHR13385:SF0">
    <property type="entry name" value="UBIQUITIN-LIKE PROTEIN ATG12"/>
    <property type="match status" value="1"/>
</dbReference>
<dbReference type="GO" id="GO:0034045">
    <property type="term" value="C:phagophore assembly site membrane"/>
    <property type="evidence" value="ECO:0007669"/>
    <property type="project" value="TreeGrafter"/>
</dbReference>
<evidence type="ECO:0000256" key="2">
    <source>
        <dbReference type="ARBA" id="ARBA00022786"/>
    </source>
</evidence>
<reference evidence="6" key="2">
    <citation type="submission" date="2015-06" db="UniProtKB">
        <authorList>
            <consortium name="EnsemblMetazoa"/>
        </authorList>
    </citation>
    <scope>IDENTIFICATION</scope>
</reference>